<organism evidence="2 3">
    <name type="scientific">Pseudoalteromonas fenneropenaei</name>
    <dbReference type="NCBI Taxonomy" id="1737459"/>
    <lineage>
        <taxon>Bacteria</taxon>
        <taxon>Pseudomonadati</taxon>
        <taxon>Pseudomonadota</taxon>
        <taxon>Gammaproteobacteria</taxon>
        <taxon>Alteromonadales</taxon>
        <taxon>Pseudoalteromonadaceae</taxon>
        <taxon>Pseudoalteromonas</taxon>
    </lineage>
</organism>
<dbReference type="InterPro" id="IPR050259">
    <property type="entry name" value="SDR"/>
</dbReference>
<gene>
    <name evidence="2" type="ORF">ACFOEE_04800</name>
</gene>
<accession>A0ABV7CGQ3</accession>
<dbReference type="SUPFAM" id="SSF51735">
    <property type="entry name" value="NAD(P)-binding Rossmann-fold domains"/>
    <property type="match status" value="1"/>
</dbReference>
<dbReference type="InterPro" id="IPR002347">
    <property type="entry name" value="SDR_fam"/>
</dbReference>
<dbReference type="Gene3D" id="3.40.50.720">
    <property type="entry name" value="NAD(P)-binding Rossmann-like Domain"/>
    <property type="match status" value="1"/>
</dbReference>
<dbReference type="PANTHER" id="PTHR42879">
    <property type="entry name" value="3-OXOACYL-(ACYL-CARRIER-PROTEIN) REDUCTASE"/>
    <property type="match status" value="1"/>
</dbReference>
<comment type="similarity">
    <text evidence="1">Belongs to the short-chain dehydrogenases/reductases (SDR) family.</text>
</comment>
<dbReference type="RefSeq" id="WP_377121459.1">
    <property type="nucleotide sequence ID" value="NZ_JBHRSD010000010.1"/>
</dbReference>
<dbReference type="EC" id="1.1.1.-" evidence="2"/>
<dbReference type="Proteomes" id="UP001595453">
    <property type="component" value="Unassembled WGS sequence"/>
</dbReference>
<dbReference type="CDD" id="cd05233">
    <property type="entry name" value="SDR_c"/>
    <property type="match status" value="1"/>
</dbReference>
<comment type="caution">
    <text evidence="2">The sequence shown here is derived from an EMBL/GenBank/DDBJ whole genome shotgun (WGS) entry which is preliminary data.</text>
</comment>
<dbReference type="InterPro" id="IPR036291">
    <property type="entry name" value="NAD(P)-bd_dom_sf"/>
</dbReference>
<dbReference type="PRINTS" id="PR00080">
    <property type="entry name" value="SDRFAMILY"/>
</dbReference>
<keyword evidence="3" id="KW-1185">Reference proteome</keyword>
<dbReference type="Pfam" id="PF13561">
    <property type="entry name" value="adh_short_C2"/>
    <property type="match status" value="1"/>
</dbReference>
<dbReference type="EMBL" id="JBHRSD010000010">
    <property type="protein sequence ID" value="MFC3031829.1"/>
    <property type="molecule type" value="Genomic_DNA"/>
</dbReference>
<dbReference type="GO" id="GO:0016491">
    <property type="term" value="F:oxidoreductase activity"/>
    <property type="evidence" value="ECO:0007669"/>
    <property type="project" value="UniProtKB-KW"/>
</dbReference>
<sequence length="251" mass="26464">MINSLDGLLTGKQAVITGANRGIGLAISLLFLQHGARVYGCIRNLNSVHENEALKPYLEVGQFIAIELDLSSEESVKIATKSVRQYTKQVDILVNNAGIASGAVFQMTSINDMKALFDVNLFHPMLLTQGIARLMSRAGGAIVNISSSTAQSIEPGTFAYGSSKAAVERATKSLALELAVMNIRVNAIAPGITQTEMAGEMDEAAKSLLVGKSAMKRCAAPADIANTALFLCSDLARHITGQVLSVDGGLI</sequence>
<keyword evidence="2" id="KW-0560">Oxidoreductase</keyword>
<evidence type="ECO:0000256" key="1">
    <source>
        <dbReference type="ARBA" id="ARBA00006484"/>
    </source>
</evidence>
<protein>
    <submittedName>
        <fullName evidence="2">SDR family NAD(P)-dependent oxidoreductase</fullName>
        <ecNumber evidence="2">1.1.1.-</ecNumber>
    </submittedName>
</protein>
<dbReference type="PRINTS" id="PR00081">
    <property type="entry name" value="GDHRDH"/>
</dbReference>
<evidence type="ECO:0000313" key="2">
    <source>
        <dbReference type="EMBL" id="MFC3031829.1"/>
    </source>
</evidence>
<evidence type="ECO:0000313" key="3">
    <source>
        <dbReference type="Proteomes" id="UP001595453"/>
    </source>
</evidence>
<name>A0ABV7CGQ3_9GAMM</name>
<dbReference type="PANTHER" id="PTHR42879:SF2">
    <property type="entry name" value="3-OXOACYL-[ACYL-CARRIER-PROTEIN] REDUCTASE FABG"/>
    <property type="match status" value="1"/>
</dbReference>
<proteinExistence type="inferred from homology"/>
<reference evidence="3" key="1">
    <citation type="journal article" date="2019" name="Int. J. Syst. Evol. Microbiol.">
        <title>The Global Catalogue of Microorganisms (GCM) 10K type strain sequencing project: providing services to taxonomists for standard genome sequencing and annotation.</title>
        <authorList>
            <consortium name="The Broad Institute Genomics Platform"/>
            <consortium name="The Broad Institute Genome Sequencing Center for Infectious Disease"/>
            <person name="Wu L."/>
            <person name="Ma J."/>
        </authorList>
    </citation>
    <scope>NUCLEOTIDE SEQUENCE [LARGE SCALE GENOMIC DNA]</scope>
    <source>
        <strain evidence="3">KCTC 42730</strain>
    </source>
</reference>